<evidence type="ECO:0000256" key="2">
    <source>
        <dbReference type="ARBA" id="ARBA00006703"/>
    </source>
</evidence>
<evidence type="ECO:0000313" key="13">
    <source>
        <dbReference type="EMBL" id="MBP2200888.1"/>
    </source>
</evidence>
<feature type="binding site" evidence="11">
    <location>
        <position position="432"/>
    </location>
    <ligand>
        <name>L-phenylalanine</name>
        <dbReference type="ChEBI" id="CHEBI:58095"/>
    </ligand>
</feature>
<dbReference type="PANTHER" id="PTHR11538:SF40">
    <property type="entry name" value="PHENYLALANINE--TRNA LIGASE ALPHA SUBUNIT"/>
    <property type="match status" value="1"/>
</dbReference>
<comment type="caution">
    <text evidence="13">The sequence shown here is derived from an EMBL/GenBank/DDBJ whole genome shotgun (WGS) entry which is preliminary data.</text>
</comment>
<evidence type="ECO:0000256" key="5">
    <source>
        <dbReference type="ARBA" id="ARBA00022723"/>
    </source>
</evidence>
<dbReference type="EC" id="6.1.1.20" evidence="11"/>
<keyword evidence="3 11" id="KW-0963">Cytoplasm</keyword>
<dbReference type="InterPro" id="IPR004529">
    <property type="entry name" value="Phe-tRNA-synth_IIc_asu"/>
</dbReference>
<dbReference type="FunFam" id="3.30.930.10:FF:000095">
    <property type="entry name" value="Phenylalanine--tRNA ligase alpha subunit"/>
    <property type="match status" value="1"/>
</dbReference>
<feature type="binding site" evidence="11">
    <location>
        <position position="349"/>
    </location>
    <ligand>
        <name>L-phenylalanine</name>
        <dbReference type="ChEBI" id="CHEBI:58095"/>
    </ligand>
</feature>
<reference evidence="13" key="1">
    <citation type="submission" date="2021-03" db="EMBL/GenBank/DDBJ databases">
        <title>Genomic Encyclopedia of Type Strains, Phase IV (KMG-V): Genome sequencing to study the core and pangenomes of soil and plant-associated prokaryotes.</title>
        <authorList>
            <person name="Whitman W."/>
        </authorList>
    </citation>
    <scope>NUCLEOTIDE SEQUENCE</scope>
    <source>
        <strain evidence="13">C4</strain>
    </source>
</reference>
<comment type="subunit">
    <text evidence="11">Tetramer of two alpha and two beta subunits.</text>
</comment>
<evidence type="ECO:0000256" key="11">
    <source>
        <dbReference type="HAMAP-Rule" id="MF_00282"/>
    </source>
</evidence>
<dbReference type="InterPro" id="IPR022917">
    <property type="entry name" value="Phe_tRNA_ligase_alpha_bac/arc"/>
</dbReference>
<feature type="binding site" evidence="11">
    <location>
        <position position="457"/>
    </location>
    <ligand>
        <name>L-phenylalanine</name>
        <dbReference type="ChEBI" id="CHEBI:58095"/>
    </ligand>
</feature>
<comment type="catalytic activity">
    <reaction evidence="11">
        <text>tRNA(Phe) + L-phenylalanine + ATP = L-phenylalanyl-tRNA(Phe) + AMP + diphosphate + H(+)</text>
        <dbReference type="Rhea" id="RHEA:19413"/>
        <dbReference type="Rhea" id="RHEA-COMP:9668"/>
        <dbReference type="Rhea" id="RHEA-COMP:9699"/>
        <dbReference type="ChEBI" id="CHEBI:15378"/>
        <dbReference type="ChEBI" id="CHEBI:30616"/>
        <dbReference type="ChEBI" id="CHEBI:33019"/>
        <dbReference type="ChEBI" id="CHEBI:58095"/>
        <dbReference type="ChEBI" id="CHEBI:78442"/>
        <dbReference type="ChEBI" id="CHEBI:78531"/>
        <dbReference type="ChEBI" id="CHEBI:456215"/>
        <dbReference type="EC" id="6.1.1.20"/>
    </reaction>
</comment>
<keyword evidence="8 11" id="KW-0460">Magnesium</keyword>
<dbReference type="OrthoDB" id="372178at2157"/>
<keyword evidence="6 11" id="KW-0547">Nucleotide-binding</keyword>
<comment type="subcellular location">
    <subcellularLocation>
        <location evidence="1 11">Cytoplasm</location>
    </subcellularLocation>
</comment>
<evidence type="ECO:0000256" key="9">
    <source>
        <dbReference type="ARBA" id="ARBA00022917"/>
    </source>
</evidence>
<organism evidence="13 14">
    <name type="scientific">Methanococcus voltae</name>
    <dbReference type="NCBI Taxonomy" id="2188"/>
    <lineage>
        <taxon>Archaea</taxon>
        <taxon>Methanobacteriati</taxon>
        <taxon>Methanobacteriota</taxon>
        <taxon>Methanomada group</taxon>
        <taxon>Methanococci</taxon>
        <taxon>Methanococcales</taxon>
        <taxon>Methanococcaceae</taxon>
        <taxon>Methanococcus</taxon>
    </lineage>
</organism>
<accession>A0A8J7UST0</accession>
<dbReference type="Gene3D" id="3.30.930.10">
    <property type="entry name" value="Bira Bifunctional Protein, Domain 2"/>
    <property type="match status" value="1"/>
</dbReference>
<evidence type="ECO:0000256" key="10">
    <source>
        <dbReference type="ARBA" id="ARBA00023146"/>
    </source>
</evidence>
<evidence type="ECO:0000313" key="14">
    <source>
        <dbReference type="Proteomes" id="UP000740329"/>
    </source>
</evidence>
<dbReference type="CDD" id="cd00496">
    <property type="entry name" value="PheRS_alpha_core"/>
    <property type="match status" value="1"/>
</dbReference>
<evidence type="ECO:0000256" key="3">
    <source>
        <dbReference type="ARBA" id="ARBA00022490"/>
    </source>
</evidence>
<comment type="cofactor">
    <cofactor evidence="11">
        <name>Mg(2+)</name>
        <dbReference type="ChEBI" id="CHEBI:18420"/>
    </cofactor>
    <text evidence="11">Binds 2 magnesium ions per tetramer.</text>
</comment>
<evidence type="ECO:0000256" key="4">
    <source>
        <dbReference type="ARBA" id="ARBA00022598"/>
    </source>
</evidence>
<dbReference type="InterPro" id="IPR045864">
    <property type="entry name" value="aa-tRNA-synth_II/BPL/LPL"/>
</dbReference>
<feature type="domain" description="Aminoacyl-transfer RNA synthetases class-II family profile" evidence="12">
    <location>
        <begin position="252"/>
        <end position="487"/>
    </location>
</feature>
<keyword evidence="9 11" id="KW-0648">Protein biosynthesis</keyword>
<dbReference type="Pfam" id="PF01409">
    <property type="entry name" value="tRNA-synt_2d"/>
    <property type="match status" value="1"/>
</dbReference>
<protein>
    <recommendedName>
        <fullName evidence="11">Phenylalanine--tRNA ligase alpha subunit</fullName>
        <ecNumber evidence="11">6.1.1.20</ecNumber>
    </recommendedName>
    <alternativeName>
        <fullName evidence="11">Phenylalanyl-tRNA synthetase alpha subunit</fullName>
        <shortName evidence="11">PheRS</shortName>
    </alternativeName>
</protein>
<evidence type="ECO:0000259" key="12">
    <source>
        <dbReference type="PROSITE" id="PS50862"/>
    </source>
</evidence>
<dbReference type="GO" id="GO:0000287">
    <property type="term" value="F:magnesium ion binding"/>
    <property type="evidence" value="ECO:0007669"/>
    <property type="project" value="UniProtKB-UniRule"/>
</dbReference>
<dbReference type="GO" id="GO:0005737">
    <property type="term" value="C:cytoplasm"/>
    <property type="evidence" value="ECO:0007669"/>
    <property type="project" value="UniProtKB-SubCell"/>
</dbReference>
<keyword evidence="4 11" id="KW-0436">Ligase</keyword>
<dbReference type="AlphaFoldDB" id="A0A8J7UST0"/>
<dbReference type="GO" id="GO:0006432">
    <property type="term" value="P:phenylalanyl-tRNA aminoacylation"/>
    <property type="evidence" value="ECO:0007669"/>
    <property type="project" value="UniProtKB-UniRule"/>
</dbReference>
<dbReference type="GO" id="GO:0000049">
    <property type="term" value="F:tRNA binding"/>
    <property type="evidence" value="ECO:0007669"/>
    <property type="project" value="InterPro"/>
</dbReference>
<dbReference type="PROSITE" id="PS50862">
    <property type="entry name" value="AA_TRNA_LIGASE_II"/>
    <property type="match status" value="1"/>
</dbReference>
<comment type="caution">
    <text evidence="11">Lacks conserved residue(s) required for the propagation of feature annotation.</text>
</comment>
<sequence length="511" mass="59000">MIIDVELHNDEKRILQIFQKFGKNTLDFEEISQEIEKEKIMRAGLWLTGHKLAEVLEESKKLIKLSKEGIEANEKQLPERRLSKYILNNKLESIAIKDLSKVETLEKGEINPLLGNLKKKNLVAIDKGNIVFKNLDYEDEEEILISKIGKLEDGIDISELIKEDKKTVDSLKKRGLIEVKEIKNRELKLTPEGIEYIKNPIEIKEEITQLTKEDILSGKWKECDIRAYDATIPTEKVYPAKPHPMAKIIDDVKDILVSIGFKEVKTSAVQTELWNFDSLFEPQDHPARDMQDTFFLKYPNAGLVDEELLQKLKLIHEQGIVGDEQISKGWGYVFSEEVSKKVVLRTHTTVSSIKYLASLSEEEKEKAQKVFCIDRVFRNEAIDYKHLPEFYQCEGIVMDDNVNFDNLVGLLSEFLNKLGFEKVRIRPAYFPFTEPSLEAEVYVEGKGWMELLGAGIFRPEVLEPFGIKKPVLAWGIGLSRLIMMILELKDIRELHKNDLDWIRNSRVKTVK</sequence>
<keyword evidence="10 11" id="KW-0030">Aminoacyl-tRNA synthetase</keyword>
<feature type="binding site" evidence="11">
    <location>
        <position position="434"/>
    </location>
    <ligand>
        <name>Mg(2+)</name>
        <dbReference type="ChEBI" id="CHEBI:18420"/>
        <note>ligand shared with heterodimeric partner</note>
    </ligand>
</feature>
<dbReference type="InterPro" id="IPR002319">
    <property type="entry name" value="Phenylalanyl-tRNA_Synthase"/>
</dbReference>
<dbReference type="NCBIfam" id="NF003210">
    <property type="entry name" value="PRK04172.1"/>
    <property type="match status" value="1"/>
</dbReference>
<name>A0A8J7UST0_METVO</name>
<keyword evidence="7 11" id="KW-0067">ATP-binding</keyword>
<evidence type="ECO:0000256" key="6">
    <source>
        <dbReference type="ARBA" id="ARBA00022741"/>
    </source>
</evidence>
<evidence type="ECO:0000256" key="8">
    <source>
        <dbReference type="ARBA" id="ARBA00022842"/>
    </source>
</evidence>
<dbReference type="GO" id="GO:0004826">
    <property type="term" value="F:phenylalanine-tRNA ligase activity"/>
    <property type="evidence" value="ECO:0007669"/>
    <property type="project" value="UniProtKB-UniRule"/>
</dbReference>
<dbReference type="NCBIfam" id="TIGR00468">
    <property type="entry name" value="pheS"/>
    <property type="match status" value="1"/>
</dbReference>
<keyword evidence="5 11" id="KW-0479">Metal-binding</keyword>
<dbReference type="InterPro" id="IPR006195">
    <property type="entry name" value="aa-tRNA-synth_II"/>
</dbReference>
<dbReference type="SUPFAM" id="SSF55681">
    <property type="entry name" value="Class II aaRS and biotin synthetases"/>
    <property type="match status" value="1"/>
</dbReference>
<dbReference type="RefSeq" id="WP_209590283.1">
    <property type="nucleotide sequence ID" value="NZ_JAGGMU010000001.1"/>
</dbReference>
<evidence type="ECO:0000256" key="1">
    <source>
        <dbReference type="ARBA" id="ARBA00004496"/>
    </source>
</evidence>
<dbReference type="HAMAP" id="MF_00282">
    <property type="entry name" value="Phe_tRNA_synth_alpha2"/>
    <property type="match status" value="1"/>
</dbReference>
<dbReference type="PANTHER" id="PTHR11538">
    <property type="entry name" value="PHENYLALANYL-TRNA SYNTHETASE"/>
    <property type="match status" value="1"/>
</dbReference>
<dbReference type="EMBL" id="JAGGMV010000001">
    <property type="protein sequence ID" value="MBP2200888.1"/>
    <property type="molecule type" value="Genomic_DNA"/>
</dbReference>
<dbReference type="GO" id="GO:0005524">
    <property type="term" value="F:ATP binding"/>
    <property type="evidence" value="ECO:0007669"/>
    <property type="project" value="UniProtKB-UniRule"/>
</dbReference>
<comment type="similarity">
    <text evidence="2 11">Belongs to the class-II aminoacyl-tRNA synthetase family. Phe-tRNA synthetase alpha subunit type 2 subfamily.</text>
</comment>
<proteinExistence type="inferred from homology"/>
<dbReference type="Proteomes" id="UP000740329">
    <property type="component" value="Unassembled WGS sequence"/>
</dbReference>
<evidence type="ECO:0000256" key="7">
    <source>
        <dbReference type="ARBA" id="ARBA00022840"/>
    </source>
</evidence>
<gene>
    <name evidence="11" type="primary">pheS</name>
    <name evidence="13" type="ORF">J3E07_000286</name>
</gene>